<evidence type="ECO:0000256" key="5">
    <source>
        <dbReference type="ARBA" id="ARBA00022692"/>
    </source>
</evidence>
<dbReference type="PROSITE" id="PS50068">
    <property type="entry name" value="LDLRA_2"/>
    <property type="match status" value="8"/>
</dbReference>
<feature type="repeat" description="LDL-receptor class B" evidence="16">
    <location>
        <begin position="184"/>
        <end position="226"/>
    </location>
</feature>
<evidence type="ECO:0000256" key="4">
    <source>
        <dbReference type="ARBA" id="ARBA00022583"/>
    </source>
</evidence>
<evidence type="ECO:0000256" key="9">
    <source>
        <dbReference type="ARBA" id="ARBA00022989"/>
    </source>
</evidence>
<feature type="disulfide bond" evidence="15">
    <location>
        <begin position="952"/>
        <end position="967"/>
    </location>
</feature>
<feature type="repeat" description="LDL-receptor class B" evidence="16">
    <location>
        <begin position="1291"/>
        <end position="1333"/>
    </location>
</feature>
<dbReference type="PROSITE" id="PS01187">
    <property type="entry name" value="EGF_CA"/>
    <property type="match status" value="2"/>
</dbReference>
<feature type="disulfide bond" evidence="15">
    <location>
        <begin position="856"/>
        <end position="874"/>
    </location>
</feature>
<keyword evidence="12" id="KW-0675">Receptor</keyword>
<evidence type="ECO:0000256" key="8">
    <source>
        <dbReference type="ARBA" id="ARBA00022837"/>
    </source>
</evidence>
<feature type="repeat" description="LDL-receptor class B" evidence="16">
    <location>
        <begin position="271"/>
        <end position="313"/>
    </location>
</feature>
<feature type="disulfide bond" evidence="15">
    <location>
        <begin position="730"/>
        <end position="742"/>
    </location>
</feature>
<evidence type="ECO:0000256" key="16">
    <source>
        <dbReference type="PROSITE-ProRule" id="PRU00461"/>
    </source>
</evidence>
<feature type="disulfide bond" evidence="15">
    <location>
        <begin position="997"/>
        <end position="1015"/>
    </location>
</feature>
<proteinExistence type="predicted"/>
<dbReference type="InterPro" id="IPR000152">
    <property type="entry name" value="EGF-type_Asp/Asn_hydroxyl_site"/>
</dbReference>
<dbReference type="InterPro" id="IPR049883">
    <property type="entry name" value="NOTCH1_EGF-like"/>
</dbReference>
<dbReference type="GO" id="GO:0042562">
    <property type="term" value="F:hormone binding"/>
    <property type="evidence" value="ECO:0007669"/>
    <property type="project" value="TreeGrafter"/>
</dbReference>
<feature type="disulfide bond" evidence="15">
    <location>
        <begin position="940"/>
        <end position="958"/>
    </location>
</feature>
<name>A0A8K0JWA0_LADFU</name>
<evidence type="ECO:0000256" key="3">
    <source>
        <dbReference type="ARBA" id="ARBA00022536"/>
    </source>
</evidence>
<evidence type="ECO:0000256" key="2">
    <source>
        <dbReference type="ARBA" id="ARBA00022475"/>
    </source>
</evidence>
<evidence type="ECO:0000256" key="7">
    <source>
        <dbReference type="ARBA" id="ARBA00022737"/>
    </source>
</evidence>
<feature type="domain" description="EGF-like" evidence="19">
    <location>
        <begin position="57"/>
        <end position="95"/>
    </location>
</feature>
<dbReference type="GO" id="GO:0005509">
    <property type="term" value="F:calcium ion binding"/>
    <property type="evidence" value="ECO:0007669"/>
    <property type="project" value="InterPro"/>
</dbReference>
<feature type="disulfide bond" evidence="14">
    <location>
        <begin position="61"/>
        <end position="71"/>
    </location>
</feature>
<dbReference type="Proteomes" id="UP000792457">
    <property type="component" value="Unassembled WGS sequence"/>
</dbReference>
<feature type="disulfide bond" evidence="15">
    <location>
        <begin position="816"/>
        <end position="834"/>
    </location>
</feature>
<dbReference type="InterPro" id="IPR023415">
    <property type="entry name" value="LDLR_class-A_CS"/>
</dbReference>
<dbReference type="SUPFAM" id="SSF57184">
    <property type="entry name" value="Growth factor receptor domain"/>
    <property type="match status" value="2"/>
</dbReference>
<dbReference type="PROSITE" id="PS00010">
    <property type="entry name" value="ASX_HYDROXYL"/>
    <property type="match status" value="2"/>
</dbReference>
<evidence type="ECO:0000256" key="15">
    <source>
        <dbReference type="PROSITE-ProRule" id="PRU00124"/>
    </source>
</evidence>
<feature type="disulfide bond" evidence="15">
    <location>
        <begin position="916"/>
        <end position="931"/>
    </location>
</feature>
<keyword evidence="9 18" id="KW-1133">Transmembrane helix</keyword>
<dbReference type="SMART" id="SM00181">
    <property type="entry name" value="EGF"/>
    <property type="match status" value="7"/>
</dbReference>
<organism evidence="20 21">
    <name type="scientific">Ladona fulva</name>
    <name type="common">Scarce chaser dragonfly</name>
    <name type="synonym">Libellula fulva</name>
    <dbReference type="NCBI Taxonomy" id="123851"/>
    <lineage>
        <taxon>Eukaryota</taxon>
        <taxon>Metazoa</taxon>
        <taxon>Ecdysozoa</taxon>
        <taxon>Arthropoda</taxon>
        <taxon>Hexapoda</taxon>
        <taxon>Insecta</taxon>
        <taxon>Pterygota</taxon>
        <taxon>Palaeoptera</taxon>
        <taxon>Odonata</taxon>
        <taxon>Epiprocta</taxon>
        <taxon>Anisoptera</taxon>
        <taxon>Libelluloidea</taxon>
        <taxon>Libellulidae</taxon>
        <taxon>Ladona</taxon>
    </lineage>
</organism>
<evidence type="ECO:0000256" key="14">
    <source>
        <dbReference type="PROSITE-ProRule" id="PRU00076"/>
    </source>
</evidence>
<dbReference type="InterPro" id="IPR011042">
    <property type="entry name" value="6-blade_b-propeller_TolB-like"/>
</dbReference>
<reference evidence="20" key="2">
    <citation type="submission" date="2017-10" db="EMBL/GenBank/DDBJ databases">
        <title>Ladona fulva Genome sequencing and assembly.</title>
        <authorList>
            <person name="Murali S."/>
            <person name="Richards S."/>
            <person name="Bandaranaike D."/>
            <person name="Bellair M."/>
            <person name="Blankenburg K."/>
            <person name="Chao H."/>
            <person name="Dinh H."/>
            <person name="Doddapaneni H."/>
            <person name="Dugan-Rocha S."/>
            <person name="Elkadiri S."/>
            <person name="Gnanaolivu R."/>
            <person name="Hernandez B."/>
            <person name="Skinner E."/>
            <person name="Javaid M."/>
            <person name="Lee S."/>
            <person name="Li M."/>
            <person name="Ming W."/>
            <person name="Munidasa M."/>
            <person name="Muniz J."/>
            <person name="Nguyen L."/>
            <person name="Hughes D."/>
            <person name="Osuji N."/>
            <person name="Pu L.-L."/>
            <person name="Puazo M."/>
            <person name="Qu C."/>
            <person name="Quiroz J."/>
            <person name="Raj R."/>
            <person name="Weissenberger G."/>
            <person name="Xin Y."/>
            <person name="Zou X."/>
            <person name="Han Y."/>
            <person name="Worley K."/>
            <person name="Muzny D."/>
            <person name="Gibbs R."/>
        </authorList>
    </citation>
    <scope>NUCLEOTIDE SEQUENCE</scope>
    <source>
        <strain evidence="20">Sampled in the wild</strain>
    </source>
</reference>
<keyword evidence="13" id="KW-0325">Glycoprotein</keyword>
<keyword evidence="10 18" id="KW-0472">Membrane</keyword>
<dbReference type="Pfam" id="PF00058">
    <property type="entry name" value="Ldl_recept_b"/>
    <property type="match status" value="3"/>
</dbReference>
<dbReference type="InterPro" id="IPR026823">
    <property type="entry name" value="cEGF"/>
</dbReference>
<feature type="disulfide bond" evidence="15">
    <location>
        <begin position="711"/>
        <end position="726"/>
    </location>
</feature>
<comment type="caution">
    <text evidence="20">The sequence shown here is derived from an EMBL/GenBank/DDBJ whole genome shotgun (WGS) entry which is preliminary data.</text>
</comment>
<feature type="repeat" description="LDL-receptor class B" evidence="16">
    <location>
        <begin position="227"/>
        <end position="270"/>
    </location>
</feature>
<feature type="disulfide bond" evidence="15">
    <location>
        <begin position="933"/>
        <end position="945"/>
    </location>
</feature>
<feature type="region of interest" description="Disordered" evidence="17">
    <location>
        <begin position="1547"/>
        <end position="1583"/>
    </location>
</feature>
<dbReference type="InterPro" id="IPR018097">
    <property type="entry name" value="EGF_Ca-bd_CS"/>
</dbReference>
<dbReference type="GO" id="GO:0043235">
    <property type="term" value="C:receptor complex"/>
    <property type="evidence" value="ECO:0007669"/>
    <property type="project" value="TreeGrafter"/>
</dbReference>
<dbReference type="FunFam" id="4.10.400.10:FF:000034">
    <property type="entry name" value="Low-density lipoprotein receptor-related protein 2"/>
    <property type="match status" value="1"/>
</dbReference>
<keyword evidence="11 14" id="KW-1015">Disulfide bond</keyword>
<dbReference type="Pfam" id="PF07645">
    <property type="entry name" value="EGF_CA"/>
    <property type="match status" value="1"/>
</dbReference>
<dbReference type="OrthoDB" id="8831087at2759"/>
<dbReference type="InterPro" id="IPR036055">
    <property type="entry name" value="LDL_receptor-like_sf"/>
</dbReference>
<dbReference type="CDD" id="cd00112">
    <property type="entry name" value="LDLa"/>
    <property type="match status" value="6"/>
</dbReference>
<dbReference type="Gene3D" id="2.10.25.10">
    <property type="entry name" value="Laminin"/>
    <property type="match status" value="4"/>
</dbReference>
<keyword evidence="4" id="KW-0254">Endocytosis</keyword>
<feature type="compositionally biased region" description="Acidic residues" evidence="17">
    <location>
        <begin position="1562"/>
        <end position="1572"/>
    </location>
</feature>
<dbReference type="InterPro" id="IPR002172">
    <property type="entry name" value="LDrepeatLR_classA_rpt"/>
</dbReference>
<feature type="repeat" description="LDL-receptor class B" evidence="16">
    <location>
        <begin position="139"/>
        <end position="183"/>
    </location>
</feature>
<dbReference type="InterPro" id="IPR001881">
    <property type="entry name" value="EGF-like_Ca-bd_dom"/>
</dbReference>
<dbReference type="FunFam" id="2.10.25.10:FF:000009">
    <property type="entry name" value="Low-density lipoprotein receptor isoform 1"/>
    <property type="match status" value="2"/>
</dbReference>
<dbReference type="GO" id="GO:0006898">
    <property type="term" value="P:receptor-mediated endocytosis"/>
    <property type="evidence" value="ECO:0007669"/>
    <property type="project" value="TreeGrafter"/>
</dbReference>
<evidence type="ECO:0000313" key="21">
    <source>
        <dbReference type="Proteomes" id="UP000792457"/>
    </source>
</evidence>
<dbReference type="InterPro" id="IPR009030">
    <property type="entry name" value="Growth_fac_rcpt_cys_sf"/>
</dbReference>
<gene>
    <name evidence="20" type="ORF">J437_LFUL002576</name>
</gene>
<dbReference type="InterPro" id="IPR051221">
    <property type="entry name" value="LDLR-related"/>
</dbReference>
<evidence type="ECO:0000256" key="11">
    <source>
        <dbReference type="ARBA" id="ARBA00023157"/>
    </source>
</evidence>
<keyword evidence="6" id="KW-0732">Signal</keyword>
<keyword evidence="3 14" id="KW-0245">EGF-like domain</keyword>
<keyword evidence="8" id="KW-0106">Calcium</keyword>
<dbReference type="SUPFAM" id="SSF57196">
    <property type="entry name" value="EGF/Laminin"/>
    <property type="match status" value="1"/>
</dbReference>
<evidence type="ECO:0000256" key="18">
    <source>
        <dbReference type="SAM" id="Phobius"/>
    </source>
</evidence>
<evidence type="ECO:0000256" key="1">
    <source>
        <dbReference type="ARBA" id="ARBA00004251"/>
    </source>
</evidence>
<evidence type="ECO:0000256" key="13">
    <source>
        <dbReference type="ARBA" id="ARBA00023180"/>
    </source>
</evidence>
<dbReference type="InterPro" id="IPR000033">
    <property type="entry name" value="LDLR_classB_rpt"/>
</dbReference>
<evidence type="ECO:0000256" key="6">
    <source>
        <dbReference type="ARBA" id="ARBA00022729"/>
    </source>
</evidence>
<dbReference type="Pfam" id="PF12662">
    <property type="entry name" value="cEGF"/>
    <property type="match status" value="1"/>
</dbReference>
<feature type="disulfide bond" evidence="15">
    <location>
        <begin position="777"/>
        <end position="795"/>
    </location>
</feature>
<evidence type="ECO:0000313" key="20">
    <source>
        <dbReference type="EMBL" id="KAG8223526.1"/>
    </source>
</evidence>
<dbReference type="SMART" id="SM00192">
    <property type="entry name" value="LDLa"/>
    <property type="match status" value="8"/>
</dbReference>
<keyword evidence="21" id="KW-1185">Reference proteome</keyword>
<feature type="disulfide bond" evidence="15">
    <location>
        <begin position="849"/>
        <end position="861"/>
    </location>
</feature>
<accession>A0A8K0JWA0</accession>
<dbReference type="SUPFAM" id="SSF57424">
    <property type="entry name" value="LDL receptor-like module"/>
    <property type="match status" value="6"/>
</dbReference>
<dbReference type="PROSITE" id="PS01186">
    <property type="entry name" value="EGF_2"/>
    <property type="match status" value="3"/>
</dbReference>
<dbReference type="PANTHER" id="PTHR22722:SF14">
    <property type="entry name" value="MEGALIN, ISOFORM A"/>
    <property type="match status" value="1"/>
</dbReference>
<keyword evidence="5 18" id="KW-0812">Transmembrane</keyword>
<protein>
    <recommendedName>
        <fullName evidence="19">EGF-like domain-containing protein</fullName>
    </recommendedName>
</protein>
<dbReference type="EMBL" id="KZ308163">
    <property type="protein sequence ID" value="KAG8223526.1"/>
    <property type="molecule type" value="Genomic_DNA"/>
</dbReference>
<dbReference type="Gene3D" id="2.120.10.30">
    <property type="entry name" value="TolB, C-terminal domain"/>
    <property type="match status" value="3"/>
</dbReference>
<feature type="disulfide bond" evidence="15">
    <location>
        <begin position="737"/>
        <end position="755"/>
    </location>
</feature>
<dbReference type="PROSITE" id="PS51120">
    <property type="entry name" value="LDLRB"/>
    <property type="match status" value="5"/>
</dbReference>
<comment type="subcellular location">
    <subcellularLocation>
        <location evidence="1">Cell membrane</location>
        <topology evidence="1">Single-pass type I membrane protein</topology>
    </subcellularLocation>
</comment>
<dbReference type="InterPro" id="IPR000742">
    <property type="entry name" value="EGF"/>
</dbReference>
<dbReference type="PRINTS" id="PR00261">
    <property type="entry name" value="LDLRECEPTOR"/>
</dbReference>
<evidence type="ECO:0000256" key="17">
    <source>
        <dbReference type="SAM" id="MobiDB-lite"/>
    </source>
</evidence>
<dbReference type="Pfam" id="PF14670">
    <property type="entry name" value="FXa_inhibition"/>
    <property type="match status" value="2"/>
</dbReference>
<dbReference type="SMART" id="SM00135">
    <property type="entry name" value="LY"/>
    <property type="match status" value="12"/>
</dbReference>
<dbReference type="FunFam" id="2.120.10.30:FF:000241">
    <property type="entry name" value="Low-density lipoprotein receptor-related protein 6"/>
    <property type="match status" value="1"/>
</dbReference>
<sequence length="1583" mass="175871">MDVAVVPEEGDGSDEGDDCGKNLCATAGCSHKCVNEPKRARCLCPDGYKLVGKTCEDIDECEIYGICSHQCKNFPGGYSCVCEKGFTLVDNVTCKADGVDGTLIFATRAEIKGMYLDTKVYFPVQRNLKECIGVAYDGDRVYWTKIEHGEESIMRSKIDGTDIEAVVTSGLNLPEELTVDWLGKNLYFTDAEAHHIGVCNLNGDACTILVNEDVDSPRGIVVVPQDGYMYWSDWGQKPMLARAGMDGSDPAPFVVTDITWPNGLALDYPARRIYWVDAKLLVIDSIKLDGTDRRTILQGIMKHPYSIAVFEDTIYWSDWEGREILSCNKFTGKDRQVVIAENKRLIFSLHVYHPSLQPNVLNPCRLARCSHLCLIAPNGRYRCACPPEKELSSDKQYCKDIKNTGSTVLVGMGHVLKKVKHKVLGRLEIDETTLQTIRSIDSITYSPNLGSVIIGDNVLKKIVKINLKTLDIADLINGQIGKIEGMDFDHLGNNLYWCDSERNIVEVFSMASHERGVVLKDLAGEKPMDVAVVPEEGVMFVSLIGTDGRSYIDRFSMTGAGRVHVIHESLGEEGVPLSYDPELQRIFWADPNSHKIESTSVDGLDRHVWKMSLPDSPVDLAIVGSRIFFTSYHSSALEWSEKYIPDGKIEKHYLGEVIPEMKLTAVTPMKDWEHPCLQNNGGCSHLCLVSSKNMECACPVGMLLKKDNRTCDGKPDCPNGEDEERCRRSCLSTEFTCDNGQCIAKEEQCDHHYDCDDESDEKNCYKDDCNIETHFQCLSGECIDSRWQCDSVKDCQDGSDEECITVTCTKEGDFQCDYGSCIPSAWECDGEIDCPDGSDEHDKCKKRVCNSKEFTCLNGNCVDKKLECDGQDNCGDGSDENCDVPIITTTEYPECFDGYFHCTSDFYICLPDSARCNGTAECPGFEDEEDCGCRMGEFQCSNGRCIPKKWVCDRVDDCDDNSDENHCSSQTSDATYRTFGLGTTSEPEAGPCEQFLCTSGECLPYDSVCDGKNDCSDESDEGGRCKSACKGINICSDICHPTPFGPACACKEGYKLTGNGKTCEDIDECEYDGHGPCSQFCSNTDGSFRCSCLEGYFLRPDRVSCKADGQSLEFVYVTNEEIRKVSHDLSIMDVLKFETMPISGIDVQFEGKYVYWTSDIRGTLNRISIENGKNEFIKDLNLPGKLTVEWITGNVYLVEKRRHPSIKVCNMDEKRCSTLRDFTNADTITSLVTEPNSGWLFWSQYTHYLLGSPESQIWRIGLDGSRVGNNEPFVSGDMNLVSGLAIDYVLRCLYWVDQRLQTLSSINLDGGNRKLLLPKQVHHPIGLAIFEDNIYWTTAGSGRITKCRRFHPTTCDSLDFRAFDVKHFTLLQQSRQMRKGNPCSGHVCNTVCVVGPKGPRCLCPSGNTTGIGRLCNGLLANVPSSSLPGGVDQNKISENRGTFVTGIIIAMIVLTLALGGCYYHYAKKKKSGDFDVSLHFQNDTFGISASDTTYVKADKLVPGEHQYDNPNFKANGMDVPDCKVVVMEETTPGNITRRPPLVRKKATINESSIIANAPPQDSTEEESEDDIPSDSYKAKLIKK</sequence>
<evidence type="ECO:0000256" key="10">
    <source>
        <dbReference type="ARBA" id="ARBA00023136"/>
    </source>
</evidence>
<dbReference type="SMART" id="SM00179">
    <property type="entry name" value="EGF_CA"/>
    <property type="match status" value="3"/>
</dbReference>
<reference evidence="20" key="1">
    <citation type="submission" date="2013-04" db="EMBL/GenBank/DDBJ databases">
        <authorList>
            <person name="Qu J."/>
            <person name="Murali S.C."/>
            <person name="Bandaranaike D."/>
            <person name="Bellair M."/>
            <person name="Blankenburg K."/>
            <person name="Chao H."/>
            <person name="Dinh H."/>
            <person name="Doddapaneni H."/>
            <person name="Downs B."/>
            <person name="Dugan-Rocha S."/>
            <person name="Elkadiri S."/>
            <person name="Gnanaolivu R.D."/>
            <person name="Hernandez B."/>
            <person name="Javaid M."/>
            <person name="Jayaseelan J.C."/>
            <person name="Lee S."/>
            <person name="Li M."/>
            <person name="Ming W."/>
            <person name="Munidasa M."/>
            <person name="Muniz J."/>
            <person name="Nguyen L."/>
            <person name="Ongeri F."/>
            <person name="Osuji N."/>
            <person name="Pu L.-L."/>
            <person name="Puazo M."/>
            <person name="Qu C."/>
            <person name="Quiroz J."/>
            <person name="Raj R."/>
            <person name="Weissenberger G."/>
            <person name="Xin Y."/>
            <person name="Zou X."/>
            <person name="Han Y."/>
            <person name="Richards S."/>
            <person name="Worley K."/>
            <person name="Muzny D."/>
            <person name="Gibbs R."/>
        </authorList>
    </citation>
    <scope>NUCLEOTIDE SEQUENCE</scope>
    <source>
        <strain evidence="20">Sampled in the wild</strain>
    </source>
</reference>
<dbReference type="PANTHER" id="PTHR22722">
    <property type="entry name" value="LOW-DENSITY LIPOPROTEIN RECEPTOR-RELATED PROTEIN 2-RELATED"/>
    <property type="match status" value="1"/>
</dbReference>
<feature type="disulfide bond" evidence="15">
    <location>
        <begin position="749"/>
        <end position="764"/>
    </location>
</feature>
<feature type="transmembrane region" description="Helical" evidence="18">
    <location>
        <begin position="1443"/>
        <end position="1465"/>
    </location>
</feature>
<keyword evidence="2" id="KW-1003">Cell membrane</keyword>
<comment type="caution">
    <text evidence="14">Lacks conserved residue(s) required for the propagation of feature annotation.</text>
</comment>
<dbReference type="GO" id="GO:0016324">
    <property type="term" value="C:apical plasma membrane"/>
    <property type="evidence" value="ECO:0007669"/>
    <property type="project" value="TreeGrafter"/>
</dbReference>
<dbReference type="PROSITE" id="PS50026">
    <property type="entry name" value="EGF_3"/>
    <property type="match status" value="1"/>
</dbReference>
<dbReference type="Gene3D" id="4.10.400.10">
    <property type="entry name" value="Low-density Lipoprotein Receptor"/>
    <property type="match status" value="7"/>
</dbReference>
<dbReference type="CDD" id="cd00054">
    <property type="entry name" value="EGF_CA"/>
    <property type="match status" value="2"/>
</dbReference>
<evidence type="ECO:0000259" key="19">
    <source>
        <dbReference type="PROSITE" id="PS50026"/>
    </source>
</evidence>
<dbReference type="FunFam" id="4.10.400.10:FF:000009">
    <property type="entry name" value="Low-density lipoprotein receptor-related protein 1"/>
    <property type="match status" value="1"/>
</dbReference>
<keyword evidence="7" id="KW-0677">Repeat</keyword>
<dbReference type="Pfam" id="PF00057">
    <property type="entry name" value="Ldl_recept_a"/>
    <property type="match status" value="6"/>
</dbReference>
<dbReference type="SUPFAM" id="SSF63825">
    <property type="entry name" value="YWTD domain"/>
    <property type="match status" value="3"/>
</dbReference>
<evidence type="ECO:0000256" key="12">
    <source>
        <dbReference type="ARBA" id="ARBA00023170"/>
    </source>
</evidence>
<dbReference type="PROSITE" id="PS01209">
    <property type="entry name" value="LDLRA_1"/>
    <property type="match status" value="4"/>
</dbReference>